<comment type="caution">
    <text evidence="2">The sequence shown here is derived from an EMBL/GenBank/DDBJ whole genome shotgun (WGS) entry which is preliminary data.</text>
</comment>
<evidence type="ECO:0000313" key="3">
    <source>
        <dbReference type="Proteomes" id="UP001153269"/>
    </source>
</evidence>
<protein>
    <submittedName>
        <fullName evidence="2">Uncharacterized protein</fullName>
    </submittedName>
</protein>
<dbReference type="AlphaFoldDB" id="A0A9N7YM57"/>
<organism evidence="2 3">
    <name type="scientific">Pleuronectes platessa</name>
    <name type="common">European plaice</name>
    <dbReference type="NCBI Taxonomy" id="8262"/>
    <lineage>
        <taxon>Eukaryota</taxon>
        <taxon>Metazoa</taxon>
        <taxon>Chordata</taxon>
        <taxon>Craniata</taxon>
        <taxon>Vertebrata</taxon>
        <taxon>Euteleostomi</taxon>
        <taxon>Actinopterygii</taxon>
        <taxon>Neopterygii</taxon>
        <taxon>Teleostei</taxon>
        <taxon>Neoteleostei</taxon>
        <taxon>Acanthomorphata</taxon>
        <taxon>Carangaria</taxon>
        <taxon>Pleuronectiformes</taxon>
        <taxon>Pleuronectoidei</taxon>
        <taxon>Pleuronectidae</taxon>
        <taxon>Pleuronectes</taxon>
    </lineage>
</organism>
<evidence type="ECO:0000313" key="2">
    <source>
        <dbReference type="EMBL" id="CAB1436759.1"/>
    </source>
</evidence>
<reference evidence="2" key="1">
    <citation type="submission" date="2020-03" db="EMBL/GenBank/DDBJ databases">
        <authorList>
            <person name="Weist P."/>
        </authorList>
    </citation>
    <scope>NUCLEOTIDE SEQUENCE</scope>
</reference>
<name>A0A9N7YM57_PLEPL</name>
<dbReference type="Proteomes" id="UP001153269">
    <property type="component" value="Unassembled WGS sequence"/>
</dbReference>
<keyword evidence="3" id="KW-1185">Reference proteome</keyword>
<proteinExistence type="predicted"/>
<sequence>MLSPGWRLHHPSLRMHGTDQPVRSGSGEGLAAGCCSLIPAAPENNTGLRNVHSGEQRSPAEPLLSPRNTLCLTGCFSLCRCQSCSSPRLVTGRLEHEREKLPA</sequence>
<feature type="region of interest" description="Disordered" evidence="1">
    <location>
        <begin position="1"/>
        <end position="25"/>
    </location>
</feature>
<evidence type="ECO:0000256" key="1">
    <source>
        <dbReference type="SAM" id="MobiDB-lite"/>
    </source>
</evidence>
<dbReference type="EMBL" id="CADEAL010001935">
    <property type="protein sequence ID" value="CAB1436759.1"/>
    <property type="molecule type" value="Genomic_DNA"/>
</dbReference>
<accession>A0A9N7YM57</accession>
<gene>
    <name evidence="2" type="ORF">PLEPLA_LOCUS24792</name>
</gene>